<dbReference type="AlphaFoldDB" id="A0A3A8NP48"/>
<gene>
    <name evidence="1" type="ORF">D7X12_06515</name>
</gene>
<evidence type="ECO:0000313" key="1">
    <source>
        <dbReference type="EMBL" id="RKH45998.1"/>
    </source>
</evidence>
<organism evidence="1 2">
    <name type="scientific">Corallococcus sicarius</name>
    <dbReference type="NCBI Taxonomy" id="2316726"/>
    <lineage>
        <taxon>Bacteria</taxon>
        <taxon>Pseudomonadati</taxon>
        <taxon>Myxococcota</taxon>
        <taxon>Myxococcia</taxon>
        <taxon>Myxococcales</taxon>
        <taxon>Cystobacterineae</taxon>
        <taxon>Myxococcaceae</taxon>
        <taxon>Corallococcus</taxon>
    </lineage>
</organism>
<dbReference type="EMBL" id="RAWG01000028">
    <property type="protein sequence ID" value="RKH45998.1"/>
    <property type="molecule type" value="Genomic_DNA"/>
</dbReference>
<reference evidence="2" key="1">
    <citation type="submission" date="2018-09" db="EMBL/GenBank/DDBJ databases">
        <authorList>
            <person name="Livingstone P.G."/>
            <person name="Whitworth D.E."/>
        </authorList>
    </citation>
    <scope>NUCLEOTIDE SEQUENCE [LARGE SCALE GENOMIC DNA]</scope>
    <source>
        <strain evidence="2">CA040B</strain>
    </source>
</reference>
<proteinExistence type="predicted"/>
<name>A0A3A8NP48_9BACT</name>
<dbReference type="Proteomes" id="UP000273405">
    <property type="component" value="Unassembled WGS sequence"/>
</dbReference>
<sequence>MGSWNGAKALKPRKGESSWDYFLRVYGSITWMVDNTIDKGLPTFLCGNVTGGGWSCLEISDDIYDIDGLVEATGNEDLENLFVFHGGWHVDRSFAFDHRTKSPTGEHAVVPFDESMQALPRKTPPARIQPFGTWLHKHVSRLTGIAEENLREGL</sequence>
<evidence type="ECO:0000313" key="2">
    <source>
        <dbReference type="Proteomes" id="UP000273405"/>
    </source>
</evidence>
<protein>
    <submittedName>
        <fullName evidence="1">Uncharacterized protein</fullName>
    </submittedName>
</protein>
<comment type="caution">
    <text evidence="1">The sequence shown here is derived from an EMBL/GenBank/DDBJ whole genome shotgun (WGS) entry which is preliminary data.</text>
</comment>
<accession>A0A3A8NP48</accession>
<dbReference type="OrthoDB" id="5511220at2"/>
<keyword evidence="2" id="KW-1185">Reference proteome</keyword>